<evidence type="ECO:0000313" key="6">
    <source>
        <dbReference type="Proteomes" id="UP000094784"/>
    </source>
</evidence>
<organism evidence="5 6">
    <name type="scientific">Lysinibacillus fusiformis</name>
    <dbReference type="NCBI Taxonomy" id="28031"/>
    <lineage>
        <taxon>Bacteria</taxon>
        <taxon>Bacillati</taxon>
        <taxon>Bacillota</taxon>
        <taxon>Bacilli</taxon>
        <taxon>Bacillales</taxon>
        <taxon>Bacillaceae</taxon>
        <taxon>Lysinibacillus</taxon>
    </lineage>
</organism>
<comment type="caution">
    <text evidence="5">The sequence shown here is derived from an EMBL/GenBank/DDBJ whole genome shotgun (WGS) entry which is preliminary data.</text>
</comment>
<dbReference type="InterPro" id="IPR020084">
    <property type="entry name" value="NUDIX_hydrolase_CS"/>
</dbReference>
<comment type="similarity">
    <text evidence="3">Belongs to the Nudix hydrolase family.</text>
</comment>
<protein>
    <submittedName>
        <fullName evidence="5">NUDIX hydrolase</fullName>
    </submittedName>
</protein>
<dbReference type="InterPro" id="IPR015797">
    <property type="entry name" value="NUDIX_hydrolase-like_dom_sf"/>
</dbReference>
<gene>
    <name evidence="5" type="ORF">BG258_22975</name>
</gene>
<dbReference type="PROSITE" id="PS51462">
    <property type="entry name" value="NUDIX"/>
    <property type="match status" value="1"/>
</dbReference>
<dbReference type="InterPro" id="IPR020476">
    <property type="entry name" value="Nudix_hydrolase"/>
</dbReference>
<dbReference type="PRINTS" id="PR00502">
    <property type="entry name" value="NUDIXFAMILY"/>
</dbReference>
<dbReference type="Pfam" id="PF00293">
    <property type="entry name" value="NUDIX"/>
    <property type="match status" value="1"/>
</dbReference>
<dbReference type="PANTHER" id="PTHR43046">
    <property type="entry name" value="GDP-MANNOSE MANNOSYL HYDROLASE"/>
    <property type="match status" value="1"/>
</dbReference>
<dbReference type="AlphaFoldDB" id="A0A1E4QZ57"/>
<sequence length="165" mass="18734">MRKDRGKIWLGVSGVTVNELGQWLVVKKAYSGLKGRWSLPAGFVNAGETVDEAVIREIKEETGIDCSVSGLIGFRTGVIRDDISDNMAIFYCRMLDEQQQVCIQEKEILEAKWLYPQELAQDETTSVMLKEMASNQFEKHQLEAIEGINPGDIFGYTSYRLFFKK</sequence>
<dbReference type="SUPFAM" id="SSF55811">
    <property type="entry name" value="Nudix"/>
    <property type="match status" value="1"/>
</dbReference>
<dbReference type="CDD" id="cd04691">
    <property type="entry name" value="NUDIX_ADPRase"/>
    <property type="match status" value="1"/>
</dbReference>
<keyword evidence="2 3" id="KW-0378">Hydrolase</keyword>
<dbReference type="EMBL" id="MECQ01000006">
    <property type="protein sequence ID" value="ODV53487.1"/>
    <property type="molecule type" value="Genomic_DNA"/>
</dbReference>
<evidence type="ECO:0000259" key="4">
    <source>
        <dbReference type="PROSITE" id="PS51462"/>
    </source>
</evidence>
<proteinExistence type="inferred from homology"/>
<evidence type="ECO:0000256" key="3">
    <source>
        <dbReference type="RuleBase" id="RU003476"/>
    </source>
</evidence>
<reference evidence="5 6" key="1">
    <citation type="submission" date="2016-09" db="EMBL/GenBank/DDBJ databases">
        <title>Draft genome sequence of the soil isolate, Lysinibacillus fusiformis M5, a potential hypoxanthine producer.</title>
        <authorList>
            <person name="Gallegos-Monterrosa R."/>
            <person name="Maroti G."/>
            <person name="Balint B."/>
            <person name="Kovacs A.T."/>
        </authorList>
    </citation>
    <scope>NUCLEOTIDE SEQUENCE [LARGE SCALE GENOMIC DNA]</scope>
    <source>
        <strain evidence="5 6">M5</strain>
    </source>
</reference>
<comment type="cofactor">
    <cofactor evidence="1">
        <name>Mg(2+)</name>
        <dbReference type="ChEBI" id="CHEBI:18420"/>
    </cofactor>
</comment>
<dbReference type="GO" id="GO:0016787">
    <property type="term" value="F:hydrolase activity"/>
    <property type="evidence" value="ECO:0007669"/>
    <property type="project" value="UniProtKB-KW"/>
</dbReference>
<feature type="domain" description="Nudix hydrolase" evidence="4">
    <location>
        <begin position="7"/>
        <end position="138"/>
    </location>
</feature>
<accession>A0A1E4QZ57</accession>
<dbReference type="Gene3D" id="3.90.79.10">
    <property type="entry name" value="Nucleoside Triphosphate Pyrophosphohydrolase"/>
    <property type="match status" value="1"/>
</dbReference>
<dbReference type="PROSITE" id="PS00893">
    <property type="entry name" value="NUDIX_BOX"/>
    <property type="match status" value="1"/>
</dbReference>
<dbReference type="InterPro" id="IPR000086">
    <property type="entry name" value="NUDIX_hydrolase_dom"/>
</dbReference>
<dbReference type="OrthoDB" id="9786141at2"/>
<dbReference type="RefSeq" id="WP_069482467.1">
    <property type="nucleotide sequence ID" value="NZ_CP130331.1"/>
</dbReference>
<evidence type="ECO:0000256" key="1">
    <source>
        <dbReference type="ARBA" id="ARBA00001946"/>
    </source>
</evidence>
<dbReference type="Proteomes" id="UP000094784">
    <property type="component" value="Unassembled WGS sequence"/>
</dbReference>
<name>A0A1E4QZ57_9BACI</name>
<evidence type="ECO:0000313" key="5">
    <source>
        <dbReference type="EMBL" id="ODV53487.1"/>
    </source>
</evidence>
<evidence type="ECO:0000256" key="2">
    <source>
        <dbReference type="ARBA" id="ARBA00022801"/>
    </source>
</evidence>
<dbReference type="PANTHER" id="PTHR43046:SF14">
    <property type="entry name" value="MUTT_NUDIX FAMILY PROTEIN"/>
    <property type="match status" value="1"/>
</dbReference>